<accession>A0ACC1M5R8</accession>
<protein>
    <submittedName>
        <fullName evidence="1">Uncharacterized protein</fullName>
    </submittedName>
</protein>
<proteinExistence type="predicted"/>
<keyword evidence="2" id="KW-1185">Reference proteome</keyword>
<dbReference type="EMBL" id="JANBVB010000163">
    <property type="protein sequence ID" value="KAJ2896857.1"/>
    <property type="molecule type" value="Genomic_DNA"/>
</dbReference>
<sequence>MLLARRLHTLALLKPDLLANPQTVAEIISEIQRTPGLQIARRAQVFWTREEAERFYDEHRGRFFFRRLVDYMTSGPIEALALRGPTAVTLWRQMMGSTHPVRMRVTNAGCLRARYGLTDTRNSFHGSDSPQSAARELRLVFGEQITREMEA</sequence>
<organism evidence="1 2">
    <name type="scientific">Coemansia aciculifera</name>
    <dbReference type="NCBI Taxonomy" id="417176"/>
    <lineage>
        <taxon>Eukaryota</taxon>
        <taxon>Fungi</taxon>
        <taxon>Fungi incertae sedis</taxon>
        <taxon>Zoopagomycota</taxon>
        <taxon>Kickxellomycotina</taxon>
        <taxon>Kickxellomycetes</taxon>
        <taxon>Kickxellales</taxon>
        <taxon>Kickxellaceae</taxon>
        <taxon>Coemansia</taxon>
    </lineage>
</organism>
<dbReference type="Proteomes" id="UP001139981">
    <property type="component" value="Unassembled WGS sequence"/>
</dbReference>
<comment type="caution">
    <text evidence="1">The sequence shown here is derived from an EMBL/GenBank/DDBJ whole genome shotgun (WGS) entry which is preliminary data.</text>
</comment>
<evidence type="ECO:0000313" key="1">
    <source>
        <dbReference type="EMBL" id="KAJ2896857.1"/>
    </source>
</evidence>
<name>A0ACC1M5R8_9FUNG</name>
<reference evidence="1" key="1">
    <citation type="submission" date="2022-07" db="EMBL/GenBank/DDBJ databases">
        <title>Phylogenomic reconstructions and comparative analyses of Kickxellomycotina fungi.</title>
        <authorList>
            <person name="Reynolds N.K."/>
            <person name="Stajich J.E."/>
            <person name="Barry K."/>
            <person name="Grigoriev I.V."/>
            <person name="Crous P."/>
            <person name="Smith M.E."/>
        </authorList>
    </citation>
    <scope>NUCLEOTIDE SEQUENCE</scope>
    <source>
        <strain evidence="1">CBS 190363</strain>
    </source>
</reference>
<gene>
    <name evidence="1" type="ORF">IWW38_001900</name>
</gene>
<evidence type="ECO:0000313" key="2">
    <source>
        <dbReference type="Proteomes" id="UP001139981"/>
    </source>
</evidence>